<evidence type="ECO:0000313" key="4">
    <source>
        <dbReference type="Proteomes" id="UP000242715"/>
    </source>
</evidence>
<evidence type="ECO:0000256" key="1">
    <source>
        <dbReference type="SAM" id="MobiDB-lite"/>
    </source>
</evidence>
<feature type="transmembrane region" description="Helical" evidence="2">
    <location>
        <begin position="127"/>
        <end position="148"/>
    </location>
</feature>
<name>A0A2Z6PV76_TRISU</name>
<reference evidence="4" key="1">
    <citation type="journal article" date="2017" name="Front. Plant Sci.">
        <title>Climate Clever Clovers: New Paradigm to Reduce the Environmental Footprint of Ruminants by Breeding Low Methanogenic Forages Utilizing Haplotype Variation.</title>
        <authorList>
            <person name="Kaur P."/>
            <person name="Appels R."/>
            <person name="Bayer P.E."/>
            <person name="Keeble-Gagnere G."/>
            <person name="Wang J."/>
            <person name="Hirakawa H."/>
            <person name="Shirasawa K."/>
            <person name="Vercoe P."/>
            <person name="Stefanova K."/>
            <person name="Durmic Z."/>
            <person name="Nichols P."/>
            <person name="Revell C."/>
            <person name="Isobe S.N."/>
            <person name="Edwards D."/>
            <person name="Erskine W."/>
        </authorList>
    </citation>
    <scope>NUCLEOTIDE SEQUENCE [LARGE SCALE GENOMIC DNA]</scope>
    <source>
        <strain evidence="4">cv. Daliak</strain>
    </source>
</reference>
<dbReference type="Proteomes" id="UP000242715">
    <property type="component" value="Unassembled WGS sequence"/>
</dbReference>
<keyword evidence="2" id="KW-1133">Transmembrane helix</keyword>
<organism evidence="3 4">
    <name type="scientific">Trifolium subterraneum</name>
    <name type="common">Subterranean clover</name>
    <dbReference type="NCBI Taxonomy" id="3900"/>
    <lineage>
        <taxon>Eukaryota</taxon>
        <taxon>Viridiplantae</taxon>
        <taxon>Streptophyta</taxon>
        <taxon>Embryophyta</taxon>
        <taxon>Tracheophyta</taxon>
        <taxon>Spermatophyta</taxon>
        <taxon>Magnoliopsida</taxon>
        <taxon>eudicotyledons</taxon>
        <taxon>Gunneridae</taxon>
        <taxon>Pentapetalae</taxon>
        <taxon>rosids</taxon>
        <taxon>fabids</taxon>
        <taxon>Fabales</taxon>
        <taxon>Fabaceae</taxon>
        <taxon>Papilionoideae</taxon>
        <taxon>50 kb inversion clade</taxon>
        <taxon>NPAAA clade</taxon>
        <taxon>Hologalegina</taxon>
        <taxon>IRL clade</taxon>
        <taxon>Trifolieae</taxon>
        <taxon>Trifolium</taxon>
    </lineage>
</organism>
<dbReference type="AlphaFoldDB" id="A0A2Z6PV76"/>
<gene>
    <name evidence="3" type="ORF">TSUD_99710</name>
</gene>
<keyword evidence="2" id="KW-0812">Transmembrane</keyword>
<feature type="region of interest" description="Disordered" evidence="1">
    <location>
        <begin position="1"/>
        <end position="20"/>
    </location>
</feature>
<evidence type="ECO:0000313" key="3">
    <source>
        <dbReference type="EMBL" id="GAU51849.1"/>
    </source>
</evidence>
<dbReference type="EMBL" id="DF975735">
    <property type="protein sequence ID" value="GAU51849.1"/>
    <property type="molecule type" value="Genomic_DNA"/>
</dbReference>
<keyword evidence="4" id="KW-1185">Reference proteome</keyword>
<proteinExistence type="predicted"/>
<feature type="compositionally biased region" description="Pro residues" evidence="1">
    <location>
        <begin position="1"/>
        <end position="16"/>
    </location>
</feature>
<accession>A0A2Z6PV76</accession>
<keyword evidence="2" id="KW-0472">Membrane</keyword>
<evidence type="ECO:0000256" key="2">
    <source>
        <dbReference type="SAM" id="Phobius"/>
    </source>
</evidence>
<protein>
    <submittedName>
        <fullName evidence="3">Uncharacterized protein</fullName>
    </submittedName>
</protein>
<sequence>MADPSTPRPPLKPPSTPMSMRAFRRVGDPDEWEGILHGADYSISDMSLLCVVPIHEVVFESMQISLPFTHFEVEVLNFLWLHPLKSIPLEGNRYGFVGFHQPIHLFEDFTDILDDFLRRFYWAPTPVFANFTNFGHCATLLFWFLLMLTRRNFVLWMLLRGGLFKNLLMPWSQSLLLIFEIPLVAEKTLQTKYEGSKEVEADEGCFEKACGFQASQACGSCANEPQRVALKPS</sequence>